<protein>
    <submittedName>
        <fullName evidence="2">Uncharacterized protein</fullName>
    </submittedName>
</protein>
<evidence type="ECO:0000313" key="3">
    <source>
        <dbReference type="Proteomes" id="UP000587991"/>
    </source>
</evidence>
<reference evidence="2 3" key="1">
    <citation type="submission" date="2020-04" db="EMBL/GenBank/DDBJ databases">
        <title>Draft genome of Leeia sp. IMCC25680.</title>
        <authorList>
            <person name="Song J."/>
            <person name="Cho J.-C."/>
        </authorList>
    </citation>
    <scope>NUCLEOTIDE SEQUENCE [LARGE SCALE GENOMIC DNA]</scope>
    <source>
        <strain evidence="2 3">IMCC25680</strain>
    </source>
</reference>
<keyword evidence="3" id="KW-1185">Reference proteome</keyword>
<feature type="transmembrane region" description="Helical" evidence="1">
    <location>
        <begin position="57"/>
        <end position="77"/>
    </location>
</feature>
<dbReference type="AlphaFoldDB" id="A0A847RWA4"/>
<evidence type="ECO:0000256" key="1">
    <source>
        <dbReference type="SAM" id="Phobius"/>
    </source>
</evidence>
<evidence type="ECO:0000313" key="2">
    <source>
        <dbReference type="EMBL" id="NLR74091.1"/>
    </source>
</evidence>
<keyword evidence="1" id="KW-1133">Transmembrane helix</keyword>
<keyword evidence="1" id="KW-0472">Membrane</keyword>
<proteinExistence type="predicted"/>
<dbReference type="Proteomes" id="UP000587991">
    <property type="component" value="Unassembled WGS sequence"/>
</dbReference>
<name>A0A847RWA4_9NEIS</name>
<sequence>MGYALYLILLTLLFAAWVWLVPALSQAPHPTLREKALSWPILLLFHQREPKYHLRERIGLALLYLLMALAPMLSRVLDNSAA</sequence>
<comment type="caution">
    <text evidence="2">The sequence shown here is derived from an EMBL/GenBank/DDBJ whole genome shotgun (WGS) entry which is preliminary data.</text>
</comment>
<dbReference type="EMBL" id="JABAIM010000001">
    <property type="protein sequence ID" value="NLR74091.1"/>
    <property type="molecule type" value="Genomic_DNA"/>
</dbReference>
<keyword evidence="1" id="KW-0812">Transmembrane</keyword>
<dbReference type="RefSeq" id="WP_168875726.1">
    <property type="nucleotide sequence ID" value="NZ_JABAIM010000001.1"/>
</dbReference>
<accession>A0A847RWA4</accession>
<gene>
    <name evidence="2" type="ORF">HF682_02860</name>
</gene>
<organism evidence="2 3">
    <name type="scientific">Leeia aquatica</name>
    <dbReference type="NCBI Taxonomy" id="2725557"/>
    <lineage>
        <taxon>Bacteria</taxon>
        <taxon>Pseudomonadati</taxon>
        <taxon>Pseudomonadota</taxon>
        <taxon>Betaproteobacteria</taxon>
        <taxon>Neisseriales</taxon>
        <taxon>Leeiaceae</taxon>
        <taxon>Leeia</taxon>
    </lineage>
</organism>